<accession>A0A819PLU6</accession>
<sequence length="558" mass="66112">MQHTYTKITDLPDELLIMIFKRLNNIEILQFLTNVNTRFNKIVRDSTFTNHLTLLKCSFNHIIYSLSDTILDKFCIEIIPQIKHNIKWLDIESLSMERILLAAKYPNLNGLGIFNINEEVAQRLFTEENRLNSIFKQITRLVITFANSDKKYMTDEERINIFTYILNIFINIRYLKLYTSSQFCIYHLSFENYLPTFFSSTLIELHICVLSFSDCLYLLDGRFNQLQTLIVTIDSIEKLPNLRYFSLTCDSSLCHYNGSVLPLLHRMINLKKLSLYIVVNPYEQFIDENNLKKNILDHIPQLNEFTFNIRSIIYDIDYKYLLTNEQIQNTFTNFIDNKIISCVDYFSKKQTGQCLIYSYPYRMKYYHNITNNFSGGLFKCVQEVSLFDEYPFEHEFFLRISQSFPFMKKLTVSNFKPQIYKQHEKSNDDNNKHCSIIEYHHLTELDLLNVHLDYVEQFLDETKSSFTNSIYLLVKSSPLRKATHNFTRNEMKANCAKLNGLYIFGRLKNPENDKKYFPNVNKIKFAWSGRIIISIECAVEDELIEIDNQYSKVMSSTY</sequence>
<dbReference type="Proteomes" id="UP000663823">
    <property type="component" value="Unassembled WGS sequence"/>
</dbReference>
<name>A0A819PLU6_9BILA</name>
<dbReference type="EMBL" id="CAJOAX010007656">
    <property type="protein sequence ID" value="CAF4014892.1"/>
    <property type="molecule type" value="Genomic_DNA"/>
</dbReference>
<dbReference type="AlphaFoldDB" id="A0A819PLU6"/>
<dbReference type="InterPro" id="IPR001810">
    <property type="entry name" value="F-box_dom"/>
</dbReference>
<reference evidence="2" key="1">
    <citation type="submission" date="2021-02" db="EMBL/GenBank/DDBJ databases">
        <authorList>
            <person name="Nowell W R."/>
        </authorList>
    </citation>
    <scope>NUCLEOTIDE SEQUENCE</scope>
</reference>
<proteinExistence type="predicted"/>
<comment type="caution">
    <text evidence="2">The sequence shown here is derived from an EMBL/GenBank/DDBJ whole genome shotgun (WGS) entry which is preliminary data.</text>
</comment>
<organism evidence="2 3">
    <name type="scientific">Rotaria sordida</name>
    <dbReference type="NCBI Taxonomy" id="392033"/>
    <lineage>
        <taxon>Eukaryota</taxon>
        <taxon>Metazoa</taxon>
        <taxon>Spiralia</taxon>
        <taxon>Gnathifera</taxon>
        <taxon>Rotifera</taxon>
        <taxon>Eurotatoria</taxon>
        <taxon>Bdelloidea</taxon>
        <taxon>Philodinida</taxon>
        <taxon>Philodinidae</taxon>
        <taxon>Rotaria</taxon>
    </lineage>
</organism>
<dbReference type="InterPro" id="IPR036047">
    <property type="entry name" value="F-box-like_dom_sf"/>
</dbReference>
<evidence type="ECO:0000313" key="2">
    <source>
        <dbReference type="EMBL" id="CAF4014892.1"/>
    </source>
</evidence>
<dbReference type="Pfam" id="PF00646">
    <property type="entry name" value="F-box"/>
    <property type="match status" value="1"/>
</dbReference>
<dbReference type="SUPFAM" id="SSF81383">
    <property type="entry name" value="F-box domain"/>
    <property type="match status" value="1"/>
</dbReference>
<evidence type="ECO:0000313" key="3">
    <source>
        <dbReference type="Proteomes" id="UP000663823"/>
    </source>
</evidence>
<dbReference type="Gene3D" id="1.20.1280.50">
    <property type="match status" value="1"/>
</dbReference>
<protein>
    <recommendedName>
        <fullName evidence="1">F-box domain-containing protein</fullName>
    </recommendedName>
</protein>
<evidence type="ECO:0000259" key="1">
    <source>
        <dbReference type="PROSITE" id="PS50181"/>
    </source>
</evidence>
<gene>
    <name evidence="2" type="ORF">OTI717_LOCUS29763</name>
</gene>
<dbReference type="PROSITE" id="PS50181">
    <property type="entry name" value="FBOX"/>
    <property type="match status" value="1"/>
</dbReference>
<feature type="domain" description="F-box" evidence="1">
    <location>
        <begin position="5"/>
        <end position="52"/>
    </location>
</feature>